<evidence type="ECO:0000256" key="7">
    <source>
        <dbReference type="ARBA" id="ARBA00023027"/>
    </source>
</evidence>
<feature type="domain" description="External alternative NADH-ubiquinone oxidoreductase-like C-terminal" evidence="11">
    <location>
        <begin position="356"/>
        <end position="414"/>
    </location>
</feature>
<dbReference type="Pfam" id="PF22366">
    <property type="entry name" value="NDH2_C"/>
    <property type="match status" value="1"/>
</dbReference>
<evidence type="ECO:0000259" key="11">
    <source>
        <dbReference type="Pfam" id="PF22366"/>
    </source>
</evidence>
<keyword evidence="3" id="KW-0285">Flavoprotein</keyword>
<keyword evidence="9" id="KW-0472">Membrane</keyword>
<evidence type="ECO:0000259" key="10">
    <source>
        <dbReference type="Pfam" id="PF07992"/>
    </source>
</evidence>
<dbReference type="InterPro" id="IPR023753">
    <property type="entry name" value="FAD/NAD-binding_dom"/>
</dbReference>
<comment type="caution">
    <text evidence="12">The sequence shown here is derived from an EMBL/GenBank/DDBJ whole genome shotgun (WGS) entry which is preliminary data.</text>
</comment>
<name>A0A326U8L9_THEHA</name>
<proteinExistence type="inferred from homology"/>
<evidence type="ECO:0000256" key="9">
    <source>
        <dbReference type="SAM" id="Phobius"/>
    </source>
</evidence>
<keyword evidence="7" id="KW-0520">NAD</keyword>
<evidence type="ECO:0000256" key="1">
    <source>
        <dbReference type="ARBA" id="ARBA00005272"/>
    </source>
</evidence>
<dbReference type="EC" id="1.6.5.9" evidence="2"/>
<dbReference type="SUPFAM" id="SSF51905">
    <property type="entry name" value="FAD/NAD(P)-binding domain"/>
    <property type="match status" value="1"/>
</dbReference>
<comment type="catalytic activity">
    <reaction evidence="8">
        <text>a quinone + NADH + H(+) = a quinol + NAD(+)</text>
        <dbReference type="Rhea" id="RHEA:46160"/>
        <dbReference type="ChEBI" id="CHEBI:15378"/>
        <dbReference type="ChEBI" id="CHEBI:24646"/>
        <dbReference type="ChEBI" id="CHEBI:57540"/>
        <dbReference type="ChEBI" id="CHEBI:57945"/>
        <dbReference type="ChEBI" id="CHEBI:132124"/>
        <dbReference type="EC" id="1.6.5.9"/>
    </reaction>
</comment>
<dbReference type="InterPro" id="IPR036188">
    <property type="entry name" value="FAD/NAD-bd_sf"/>
</dbReference>
<dbReference type="RefSeq" id="WP_111323015.1">
    <property type="nucleotide sequence ID" value="NZ_BIFX01000001.1"/>
</dbReference>
<dbReference type="Pfam" id="PF07992">
    <property type="entry name" value="Pyr_redox_2"/>
    <property type="match status" value="1"/>
</dbReference>
<organism evidence="12 13">
    <name type="scientific">Thermosporothrix hazakensis</name>
    <dbReference type="NCBI Taxonomy" id="644383"/>
    <lineage>
        <taxon>Bacteria</taxon>
        <taxon>Bacillati</taxon>
        <taxon>Chloroflexota</taxon>
        <taxon>Ktedonobacteria</taxon>
        <taxon>Ktedonobacterales</taxon>
        <taxon>Thermosporotrichaceae</taxon>
        <taxon>Thermosporothrix</taxon>
    </lineage>
</organism>
<dbReference type="OrthoDB" id="9784880at2"/>
<dbReference type="PANTHER" id="PTHR43706:SF47">
    <property type="entry name" value="EXTERNAL NADH-UBIQUINONE OXIDOREDUCTASE 1, MITOCHONDRIAL-RELATED"/>
    <property type="match status" value="1"/>
</dbReference>
<dbReference type="InterPro" id="IPR054585">
    <property type="entry name" value="NDH2-like_C"/>
</dbReference>
<dbReference type="EMBL" id="QKUF01000008">
    <property type="protein sequence ID" value="PZW29545.1"/>
    <property type="molecule type" value="Genomic_DNA"/>
</dbReference>
<evidence type="ECO:0000256" key="8">
    <source>
        <dbReference type="ARBA" id="ARBA00047599"/>
    </source>
</evidence>
<keyword evidence="9" id="KW-1133">Transmembrane helix</keyword>
<evidence type="ECO:0000256" key="6">
    <source>
        <dbReference type="ARBA" id="ARBA00023002"/>
    </source>
</evidence>
<gene>
    <name evidence="12" type="ORF">EI42_02841</name>
</gene>
<sequence length="448" mass="48482">MKQTQETASSLSSRPRVVIVGAGFGGLRAAQKLGNAPVQVTVIDRTNHHLFQPLLYQVATATLSPGEITAPVRHVLKRQRNTQVIMAEVTGVDTQKKQVLMGDQTIPYDYLILATGARENYFGHEEWRKYAPGLKTIEDARAIRHKLLLAFEAAELETDPERVRELLTFIVVGAGPTGIEMAGAIAEVAHKVLKSEFRNIDPSMARVILLEMAPRVLPVFPEALSHKAKQALVKLGVEVRTNTAVSLIDENGVIAGGERINASTILWTAGVKASPAASWLGVEADRAGRVVVEPDLSVKDLPDVFVIGDTASCVLDGKPVPGLAPAALQQGSYVADLITRRVEGKPAPAPFKYFDKGSMATIGRGSAVALFKGLKLSGPVAWLMWLAVHLVYLIGFANRLLVMMQWARAYLSSRRGVRLITVFAQDGLLKGPKILPSEQEKEKKASAA</sequence>
<reference evidence="12 13" key="1">
    <citation type="submission" date="2018-06" db="EMBL/GenBank/DDBJ databases">
        <title>Genomic Encyclopedia of Archaeal and Bacterial Type Strains, Phase II (KMG-II): from individual species to whole genera.</title>
        <authorList>
            <person name="Goeker M."/>
        </authorList>
    </citation>
    <scope>NUCLEOTIDE SEQUENCE [LARGE SCALE GENOMIC DNA]</scope>
    <source>
        <strain evidence="12 13">ATCC BAA-1881</strain>
    </source>
</reference>
<keyword evidence="9" id="KW-0812">Transmembrane</keyword>
<accession>A0A326U8L9</accession>
<dbReference type="AlphaFoldDB" id="A0A326U8L9"/>
<protein>
    <recommendedName>
        <fullName evidence="2">NADH:ubiquinone reductase (non-electrogenic)</fullName>
        <ecNumber evidence="2">1.6.5.9</ecNumber>
    </recommendedName>
</protein>
<feature type="transmembrane region" description="Helical" evidence="9">
    <location>
        <begin position="382"/>
        <end position="402"/>
    </location>
</feature>
<evidence type="ECO:0000256" key="3">
    <source>
        <dbReference type="ARBA" id="ARBA00022630"/>
    </source>
</evidence>
<keyword evidence="5" id="KW-0809">Transit peptide</keyword>
<dbReference type="InterPro" id="IPR045024">
    <property type="entry name" value="NDH-2"/>
</dbReference>
<feature type="domain" description="FAD/NAD(P)-binding" evidence="10">
    <location>
        <begin position="16"/>
        <end position="331"/>
    </location>
</feature>
<dbReference type="PRINTS" id="PR00368">
    <property type="entry name" value="FADPNR"/>
</dbReference>
<evidence type="ECO:0000256" key="4">
    <source>
        <dbReference type="ARBA" id="ARBA00022827"/>
    </source>
</evidence>
<dbReference type="GO" id="GO:0050136">
    <property type="term" value="F:NADH dehydrogenase (quinone) (non-electrogenic) activity"/>
    <property type="evidence" value="ECO:0007669"/>
    <property type="project" value="UniProtKB-EC"/>
</dbReference>
<dbReference type="Proteomes" id="UP000248806">
    <property type="component" value="Unassembled WGS sequence"/>
</dbReference>
<dbReference type="PANTHER" id="PTHR43706">
    <property type="entry name" value="NADH DEHYDROGENASE"/>
    <property type="match status" value="1"/>
</dbReference>
<evidence type="ECO:0000313" key="13">
    <source>
        <dbReference type="Proteomes" id="UP000248806"/>
    </source>
</evidence>
<dbReference type="Gene3D" id="3.50.50.100">
    <property type="match status" value="1"/>
</dbReference>
<keyword evidence="4" id="KW-0274">FAD</keyword>
<comment type="similarity">
    <text evidence="1">Belongs to the NADH dehydrogenase family.</text>
</comment>
<evidence type="ECO:0000313" key="12">
    <source>
        <dbReference type="EMBL" id="PZW29545.1"/>
    </source>
</evidence>
<evidence type="ECO:0000256" key="5">
    <source>
        <dbReference type="ARBA" id="ARBA00022946"/>
    </source>
</evidence>
<keyword evidence="6" id="KW-0560">Oxidoreductase</keyword>
<evidence type="ECO:0000256" key="2">
    <source>
        <dbReference type="ARBA" id="ARBA00012637"/>
    </source>
</evidence>
<dbReference type="PRINTS" id="PR00411">
    <property type="entry name" value="PNDRDTASEI"/>
</dbReference>
<keyword evidence="13" id="KW-1185">Reference proteome</keyword>